<dbReference type="PIRSF" id="PIRSF016020">
    <property type="entry name" value="PHexose_mutarotase"/>
    <property type="match status" value="1"/>
</dbReference>
<evidence type="ECO:0000313" key="6">
    <source>
        <dbReference type="EMBL" id="TWU49529.1"/>
    </source>
</evidence>
<accession>A0A5C6EQ66</accession>
<dbReference type="InterPro" id="IPR014718">
    <property type="entry name" value="GH-type_carb-bd"/>
</dbReference>
<evidence type="ECO:0000256" key="5">
    <source>
        <dbReference type="PIRSR" id="PIRSR016020-1"/>
    </source>
</evidence>
<dbReference type="EC" id="5.1.3.15" evidence="4"/>
<evidence type="ECO:0000256" key="1">
    <source>
        <dbReference type="ARBA" id="ARBA00001096"/>
    </source>
</evidence>
<dbReference type="EMBL" id="SJPX01000004">
    <property type="protein sequence ID" value="TWU49529.1"/>
    <property type="molecule type" value="Genomic_DNA"/>
</dbReference>
<gene>
    <name evidence="6" type="primary">yeaD</name>
    <name evidence="6" type="ORF">Poly59_41450</name>
</gene>
<dbReference type="AlphaFoldDB" id="A0A5C6EQ66"/>
<protein>
    <recommendedName>
        <fullName evidence="4">Putative glucose-6-phosphate 1-epimerase</fullName>
        <ecNumber evidence="4">5.1.3.15</ecNumber>
    </recommendedName>
</protein>
<proteinExistence type="inferred from homology"/>
<dbReference type="InterPro" id="IPR008183">
    <property type="entry name" value="Aldose_1/G6P_1-epimerase"/>
</dbReference>
<dbReference type="Proteomes" id="UP000317977">
    <property type="component" value="Unassembled WGS sequence"/>
</dbReference>
<comment type="caution">
    <text evidence="6">The sequence shown here is derived from an EMBL/GenBank/DDBJ whole genome shotgun (WGS) entry which is preliminary data.</text>
</comment>
<dbReference type="PANTHER" id="PTHR11122:SF13">
    <property type="entry name" value="GLUCOSE-6-PHOSPHATE 1-EPIMERASE"/>
    <property type="match status" value="1"/>
</dbReference>
<evidence type="ECO:0000313" key="7">
    <source>
        <dbReference type="Proteomes" id="UP000317977"/>
    </source>
</evidence>
<comment type="similarity">
    <text evidence="2 4">Belongs to the glucose-6-phosphate 1-epimerase family.</text>
</comment>
<feature type="active site" evidence="5">
    <location>
        <position position="166"/>
    </location>
</feature>
<sequence length="300" mass="33123">MDAKPMNADQLNEKYRVEGLRFVDGNGGLVKAVVDTGVCTGEIYMHGAHVTHFQPTGHQPVLWVSKQSVFEADCAIRGGVPICFPWFGPRVGHPQAPGHGWARTRSWDVATASVRDDGAIEMVLSTVIESFFLAFTVRFGETLSMELQVKLSSDATASVSFEEALHTYFAVSDIKSIKINGLEMAGYIDKVDGDATKMETGSPIRFDGECDRVYLDTTSTCQMTDPGKKRTIEVSKTHSHNTVVWNPWIEKSARMADFGDDEWKSMVCIETANVGDQAIELLPGRSYSMTARIAVREMNK</sequence>
<evidence type="ECO:0000256" key="3">
    <source>
        <dbReference type="ARBA" id="ARBA00023235"/>
    </source>
</evidence>
<dbReference type="InterPro" id="IPR025532">
    <property type="entry name" value="G6P_1-epimerase"/>
</dbReference>
<evidence type="ECO:0000256" key="4">
    <source>
        <dbReference type="PIRNR" id="PIRNR016020"/>
    </source>
</evidence>
<name>A0A5C6EQ66_9BACT</name>
<evidence type="ECO:0000256" key="2">
    <source>
        <dbReference type="ARBA" id="ARBA00005866"/>
    </source>
</evidence>
<dbReference type="InterPro" id="IPR011013">
    <property type="entry name" value="Gal_mutarotase_sf_dom"/>
</dbReference>
<dbReference type="GO" id="GO:0005975">
    <property type="term" value="P:carbohydrate metabolic process"/>
    <property type="evidence" value="ECO:0007669"/>
    <property type="project" value="InterPro"/>
</dbReference>
<keyword evidence="3 4" id="KW-0413">Isomerase</keyword>
<dbReference type="Gene3D" id="2.70.98.10">
    <property type="match status" value="1"/>
</dbReference>
<comment type="catalytic activity">
    <reaction evidence="1">
        <text>alpha-D-glucose 6-phosphate = beta-D-glucose 6-phosphate</text>
        <dbReference type="Rhea" id="RHEA:16249"/>
        <dbReference type="ChEBI" id="CHEBI:58225"/>
        <dbReference type="ChEBI" id="CHEBI:58247"/>
        <dbReference type="EC" id="5.1.3.15"/>
    </reaction>
</comment>
<dbReference type="GO" id="GO:0030246">
    <property type="term" value="F:carbohydrate binding"/>
    <property type="evidence" value="ECO:0007669"/>
    <property type="project" value="UniProtKB-UniRule"/>
</dbReference>
<dbReference type="OrthoDB" id="9790727at2"/>
<organism evidence="6 7">
    <name type="scientific">Rubripirellula reticaptiva</name>
    <dbReference type="NCBI Taxonomy" id="2528013"/>
    <lineage>
        <taxon>Bacteria</taxon>
        <taxon>Pseudomonadati</taxon>
        <taxon>Planctomycetota</taxon>
        <taxon>Planctomycetia</taxon>
        <taxon>Pirellulales</taxon>
        <taxon>Pirellulaceae</taxon>
        <taxon>Rubripirellula</taxon>
    </lineage>
</organism>
<keyword evidence="7" id="KW-1185">Reference proteome</keyword>
<reference evidence="6 7" key="1">
    <citation type="submission" date="2019-02" db="EMBL/GenBank/DDBJ databases">
        <title>Deep-cultivation of Planctomycetes and their phenomic and genomic characterization uncovers novel biology.</title>
        <authorList>
            <person name="Wiegand S."/>
            <person name="Jogler M."/>
            <person name="Boedeker C."/>
            <person name="Pinto D."/>
            <person name="Vollmers J."/>
            <person name="Rivas-Marin E."/>
            <person name="Kohn T."/>
            <person name="Peeters S.H."/>
            <person name="Heuer A."/>
            <person name="Rast P."/>
            <person name="Oberbeckmann S."/>
            <person name="Bunk B."/>
            <person name="Jeske O."/>
            <person name="Meyerdierks A."/>
            <person name="Storesund J.E."/>
            <person name="Kallscheuer N."/>
            <person name="Luecker S."/>
            <person name="Lage O.M."/>
            <person name="Pohl T."/>
            <person name="Merkel B.J."/>
            <person name="Hornburger P."/>
            <person name="Mueller R.-W."/>
            <person name="Bruemmer F."/>
            <person name="Labrenz M."/>
            <person name="Spormann A.M."/>
            <person name="Op Den Camp H."/>
            <person name="Overmann J."/>
            <person name="Amann R."/>
            <person name="Jetten M.S.M."/>
            <person name="Mascher T."/>
            <person name="Medema M.H."/>
            <person name="Devos D.P."/>
            <person name="Kaster A.-K."/>
            <person name="Ovreas L."/>
            <person name="Rohde M."/>
            <person name="Galperin M.Y."/>
            <person name="Jogler C."/>
        </authorList>
    </citation>
    <scope>NUCLEOTIDE SEQUENCE [LARGE SCALE GENOMIC DNA]</scope>
    <source>
        <strain evidence="6 7">Poly59</strain>
    </source>
</reference>
<dbReference type="PANTHER" id="PTHR11122">
    <property type="entry name" value="APOSPORY-ASSOCIATED PROTEIN C-RELATED"/>
    <property type="match status" value="1"/>
</dbReference>
<feature type="active site" evidence="5">
    <location>
        <position position="270"/>
    </location>
</feature>
<dbReference type="RefSeq" id="WP_146535770.1">
    <property type="nucleotide sequence ID" value="NZ_SJPX01000004.1"/>
</dbReference>
<dbReference type="CDD" id="cd09020">
    <property type="entry name" value="D-hex-6-P-epi_like"/>
    <property type="match status" value="1"/>
</dbReference>
<dbReference type="GO" id="GO:0047938">
    <property type="term" value="F:glucose-6-phosphate 1-epimerase activity"/>
    <property type="evidence" value="ECO:0007669"/>
    <property type="project" value="UniProtKB-UniRule"/>
</dbReference>
<dbReference type="Pfam" id="PF01263">
    <property type="entry name" value="Aldose_epim"/>
    <property type="match status" value="1"/>
</dbReference>
<dbReference type="SUPFAM" id="SSF74650">
    <property type="entry name" value="Galactose mutarotase-like"/>
    <property type="match status" value="1"/>
</dbReference>